<dbReference type="SMART" id="SM00411">
    <property type="entry name" value="BHL"/>
    <property type="match status" value="1"/>
</dbReference>
<dbReference type="PANTHER" id="PTHR33175">
    <property type="entry name" value="DNA-BINDING PROTEIN HU"/>
    <property type="match status" value="1"/>
</dbReference>
<reference evidence="6" key="1">
    <citation type="submission" date="2021-05" db="EMBL/GenBank/DDBJ databases">
        <title>Molecular characterization for Shewanella algae harboring chromosomal blaOXA-55-like strains isolated from clinical and environment sample.</title>
        <authorList>
            <person name="Ohama Y."/>
            <person name="Aoki K."/>
            <person name="Harada S."/>
            <person name="Moriya K."/>
            <person name="Ishii Y."/>
            <person name="Tateda K."/>
        </authorList>
    </citation>
    <scope>NUCLEOTIDE SEQUENCE</scope>
    <source>
        <strain evidence="6">JCM 11563</strain>
    </source>
</reference>
<proteinExistence type="inferred from homology"/>
<dbReference type="Proteomes" id="UP000887104">
    <property type="component" value="Unassembled WGS sequence"/>
</dbReference>
<evidence type="ECO:0000256" key="3">
    <source>
        <dbReference type="ARBA" id="ARBA00023067"/>
    </source>
</evidence>
<evidence type="ECO:0000256" key="2">
    <source>
        <dbReference type="ARBA" id="ARBA00010529"/>
    </source>
</evidence>
<keyword evidence="3" id="KW-0226">DNA condensation</keyword>
<name>A0ABQ4PQB9_9GAMM</name>
<evidence type="ECO:0000256" key="1">
    <source>
        <dbReference type="ARBA" id="ARBA00003819"/>
    </source>
</evidence>
<protein>
    <submittedName>
        <fullName evidence="6">Integration host factor subunit alpha</fullName>
    </submittedName>
</protein>
<evidence type="ECO:0000313" key="6">
    <source>
        <dbReference type="EMBL" id="GIU51300.1"/>
    </source>
</evidence>
<evidence type="ECO:0000256" key="5">
    <source>
        <dbReference type="RuleBase" id="RU003939"/>
    </source>
</evidence>
<sequence>MVKSTNPTPCLTRKDLVKYIADRMPQLPPRDVRAMVDFFIKDITHQAQAGNSVLLTRLGTLQQVEKTARPGRNPKTLEPCVIPARKRLKFSFVPNLTQRKDI</sequence>
<dbReference type="InterPro" id="IPR000119">
    <property type="entry name" value="Hist_DNA-bd"/>
</dbReference>
<evidence type="ECO:0000313" key="7">
    <source>
        <dbReference type="Proteomes" id="UP000887104"/>
    </source>
</evidence>
<dbReference type="RefSeq" id="WP_220783009.1">
    <property type="nucleotide sequence ID" value="NZ_BPEY01000111.1"/>
</dbReference>
<comment type="function">
    <text evidence="1">Histone-like DNA-binding protein which is capable of wrapping DNA to stabilize it, and thus to prevent its denaturation under extreme environmental conditions.</text>
</comment>
<dbReference type="Gene3D" id="4.10.520.10">
    <property type="entry name" value="IHF-like DNA-binding proteins"/>
    <property type="match status" value="1"/>
</dbReference>
<dbReference type="InterPro" id="IPR010992">
    <property type="entry name" value="IHF-like_DNA-bd_dom_sf"/>
</dbReference>
<comment type="caution">
    <text evidence="6">The sequence shown here is derived from an EMBL/GenBank/DDBJ whole genome shotgun (WGS) entry which is preliminary data.</text>
</comment>
<evidence type="ECO:0000256" key="4">
    <source>
        <dbReference type="ARBA" id="ARBA00023125"/>
    </source>
</evidence>
<dbReference type="SUPFAM" id="SSF47729">
    <property type="entry name" value="IHF-like DNA-binding proteins"/>
    <property type="match status" value="1"/>
</dbReference>
<organism evidence="6 7">
    <name type="scientific">Shewanella sairae</name>
    <dbReference type="NCBI Taxonomy" id="190310"/>
    <lineage>
        <taxon>Bacteria</taxon>
        <taxon>Pseudomonadati</taxon>
        <taxon>Pseudomonadota</taxon>
        <taxon>Gammaproteobacteria</taxon>
        <taxon>Alteromonadales</taxon>
        <taxon>Shewanellaceae</taxon>
        <taxon>Shewanella</taxon>
    </lineage>
</organism>
<dbReference type="EMBL" id="BPEY01000111">
    <property type="protein sequence ID" value="GIU51300.1"/>
    <property type="molecule type" value="Genomic_DNA"/>
</dbReference>
<dbReference type="Pfam" id="PF00216">
    <property type="entry name" value="Bac_DNA_binding"/>
    <property type="match status" value="1"/>
</dbReference>
<keyword evidence="7" id="KW-1185">Reference proteome</keyword>
<dbReference type="PANTHER" id="PTHR33175:SF3">
    <property type="entry name" value="DNA-BINDING PROTEIN HU-BETA"/>
    <property type="match status" value="1"/>
</dbReference>
<keyword evidence="4" id="KW-0238">DNA-binding</keyword>
<gene>
    <name evidence="6" type="primary">ihfA_2</name>
    <name evidence="6" type="ORF">TUM4438_40440</name>
</gene>
<accession>A0ABQ4PQB9</accession>
<comment type="similarity">
    <text evidence="2 5">Belongs to the bacterial histone-like protein family.</text>
</comment>
<dbReference type="CDD" id="cd00591">
    <property type="entry name" value="HU_IHF"/>
    <property type="match status" value="1"/>
</dbReference>